<evidence type="ECO:0000256" key="1">
    <source>
        <dbReference type="SAM" id="MobiDB-lite"/>
    </source>
</evidence>
<feature type="region of interest" description="Disordered" evidence="1">
    <location>
        <begin position="63"/>
        <end position="86"/>
    </location>
</feature>
<protein>
    <submittedName>
        <fullName evidence="2">Capsid assembly protein</fullName>
    </submittedName>
</protein>
<reference evidence="2" key="1">
    <citation type="submission" date="2024-03" db="EMBL/GenBank/DDBJ databases">
        <title>Characterization and abundance of plasmid-dependent Alphatectivirus phages.</title>
        <authorList>
            <person name="Parra B."/>
            <person name="Lutz V.T."/>
            <person name="Brondsted L."/>
            <person name="Carmona J.L."/>
            <person name="Palomo A."/>
            <person name="Nesme J."/>
            <person name="Le V.V.H."/>
            <person name="Smets B.F."/>
            <person name="Dechesne A."/>
        </authorList>
    </citation>
    <scope>NUCLEOTIDE SEQUENCE</scope>
</reference>
<dbReference type="Proteomes" id="UP001434302">
    <property type="component" value="Segment"/>
</dbReference>
<name>A0AAX4M330_9VIRU</name>
<proteinExistence type="predicted"/>
<dbReference type="SMR" id="A0AAX4M330"/>
<evidence type="ECO:0000313" key="2">
    <source>
        <dbReference type="EMBL" id="WYA79348.1"/>
    </source>
</evidence>
<dbReference type="EMBL" id="PP495484">
    <property type="protein sequence ID" value="WYA79348.1"/>
    <property type="molecule type" value="Genomic_DNA"/>
</dbReference>
<organism evidence="2 3">
    <name type="scientific">Salmonella phage PKJ.Vi.20.5</name>
    <dbReference type="NCBI Taxonomy" id="3135609"/>
    <lineage>
        <taxon>Viruses</taxon>
        <taxon>Varidnaviria</taxon>
        <taxon>Bamfordvirae</taxon>
        <taxon>Preplasmiviricota</taxon>
        <taxon>Prepoliviricotina</taxon>
        <taxon>Tectiliviricetes</taxon>
        <taxon>Kalamavirales</taxon>
        <taxon>Tectiviridae</taxon>
        <taxon>Alphatectivirus</taxon>
    </lineage>
</organism>
<accession>A0AAX4M330</accession>
<evidence type="ECO:0000313" key="3">
    <source>
        <dbReference type="Proteomes" id="UP001434302"/>
    </source>
</evidence>
<sequence>MMGKGFEMMVASAIRAAGINPDELMEKANTLVHNLNYQLDRFGQRLDSIDSRLSVIEKALDISPAEKPDNQPELTGITFEGDNNDQ</sequence>